<feature type="compositionally biased region" description="Acidic residues" evidence="1">
    <location>
        <begin position="307"/>
        <end position="323"/>
    </location>
</feature>
<feature type="compositionally biased region" description="Basic and acidic residues" evidence="1">
    <location>
        <begin position="408"/>
        <end position="420"/>
    </location>
</feature>
<evidence type="ECO:0000256" key="1">
    <source>
        <dbReference type="SAM" id="MobiDB-lite"/>
    </source>
</evidence>
<dbReference type="InParanoid" id="T1HC41"/>
<feature type="region of interest" description="Disordered" evidence="1">
    <location>
        <begin position="240"/>
        <end position="329"/>
    </location>
</feature>
<dbReference type="Proteomes" id="UP000015103">
    <property type="component" value="Unassembled WGS sequence"/>
</dbReference>
<feature type="compositionally biased region" description="Basic and acidic residues" evidence="1">
    <location>
        <begin position="874"/>
        <end position="883"/>
    </location>
</feature>
<feature type="compositionally biased region" description="Low complexity" evidence="1">
    <location>
        <begin position="481"/>
        <end position="495"/>
    </location>
</feature>
<evidence type="ECO:0000313" key="2">
    <source>
        <dbReference type="EnsemblMetazoa" id="RPRC001603-PA"/>
    </source>
</evidence>
<accession>T1HC41</accession>
<feature type="region of interest" description="Disordered" evidence="1">
    <location>
        <begin position="394"/>
        <end position="532"/>
    </location>
</feature>
<feature type="compositionally biased region" description="Basic residues" evidence="1">
    <location>
        <begin position="278"/>
        <end position="288"/>
    </location>
</feature>
<feature type="compositionally biased region" description="Pro residues" evidence="1">
    <location>
        <begin position="887"/>
        <end position="896"/>
    </location>
</feature>
<organism evidence="2 3">
    <name type="scientific">Rhodnius prolixus</name>
    <name type="common">Triatomid bug</name>
    <dbReference type="NCBI Taxonomy" id="13249"/>
    <lineage>
        <taxon>Eukaryota</taxon>
        <taxon>Metazoa</taxon>
        <taxon>Ecdysozoa</taxon>
        <taxon>Arthropoda</taxon>
        <taxon>Hexapoda</taxon>
        <taxon>Insecta</taxon>
        <taxon>Pterygota</taxon>
        <taxon>Neoptera</taxon>
        <taxon>Paraneoptera</taxon>
        <taxon>Hemiptera</taxon>
        <taxon>Heteroptera</taxon>
        <taxon>Panheteroptera</taxon>
        <taxon>Cimicomorpha</taxon>
        <taxon>Reduviidae</taxon>
        <taxon>Triatominae</taxon>
        <taxon>Rhodnius</taxon>
    </lineage>
</organism>
<dbReference type="AlphaFoldDB" id="T1HC41"/>
<keyword evidence="3" id="KW-1185">Reference proteome</keyword>
<feature type="region of interest" description="Disordered" evidence="1">
    <location>
        <begin position="874"/>
        <end position="900"/>
    </location>
</feature>
<feature type="compositionally biased region" description="Polar residues" evidence="1">
    <location>
        <begin position="394"/>
        <end position="404"/>
    </location>
</feature>
<feature type="compositionally biased region" description="Basic and acidic residues" evidence="1">
    <location>
        <begin position="248"/>
        <end position="260"/>
    </location>
</feature>
<feature type="region of interest" description="Disordered" evidence="1">
    <location>
        <begin position="214"/>
        <end position="233"/>
    </location>
</feature>
<feature type="compositionally biased region" description="Polar residues" evidence="1">
    <location>
        <begin position="261"/>
        <end position="276"/>
    </location>
</feature>
<feature type="compositionally biased region" description="Polar residues" evidence="1">
    <location>
        <begin position="223"/>
        <end position="233"/>
    </location>
</feature>
<feature type="region of interest" description="Disordered" evidence="1">
    <location>
        <begin position="730"/>
        <end position="761"/>
    </location>
</feature>
<feature type="compositionally biased region" description="Acidic residues" evidence="1">
    <location>
        <begin position="56"/>
        <end position="65"/>
    </location>
</feature>
<proteinExistence type="predicted"/>
<dbReference type="VEuPathDB" id="VectorBase:RPRC001603"/>
<dbReference type="EMBL" id="ACPB03006809">
    <property type="status" value="NOT_ANNOTATED_CDS"/>
    <property type="molecule type" value="Genomic_DNA"/>
</dbReference>
<dbReference type="eggNOG" id="ENOG502QS6N">
    <property type="taxonomic scope" value="Eukaryota"/>
</dbReference>
<dbReference type="OMA" id="PIIPMRE"/>
<reference evidence="2" key="1">
    <citation type="submission" date="2015-05" db="UniProtKB">
        <authorList>
            <consortium name="EnsemblMetazoa"/>
        </authorList>
    </citation>
    <scope>IDENTIFICATION</scope>
</reference>
<name>T1HC41_RHOPR</name>
<feature type="region of interest" description="Disordered" evidence="1">
    <location>
        <begin position="53"/>
        <end position="79"/>
    </location>
</feature>
<protein>
    <submittedName>
        <fullName evidence="2">Uncharacterized protein</fullName>
    </submittedName>
</protein>
<dbReference type="FunCoup" id="T1HC41">
    <property type="interactions" value="8"/>
</dbReference>
<sequence length="990" mass="109679">MTEVRLRQSRMAKNSGEVPGPCRAIAPWGTADGANGAKFGLGFTEEMALELRSSTEELDFQDPEENETKTRRKKLQHQQQAVTKYELEAQSEKETHERKDSACSEGGLLLIGGRTSRLSSIGSVASGGSAASHVSGGSAISGNSHLSAGSHVSAQSRLSAISNYSRASRCSSPHRMLLETSFCGPKPIPTVSLEAEYPPKESVEAALLARKSDPTGAVLPSETPVNRNVYSTRTTLDVNPVKVNALDPKSKPRSHSERLSKTSGPAVSYQPRSNSARVHLKNTKHSDRKKNDDNELVRIIPLHGSLEEPEDANLPQETEEPAPSDDNAPYVPEYGIYIPLKGPIVDYSKKDVTTESKAKSKKPQIEESDLVRFISLHGDDDENIQKPKTEITLKSNHKNGQNVQFKPWSEEPAHFSSFREKHSKKPRTPDPINKCKPATLELATKNGRPAQSMTHLPRDESRTPSPATSFTKGALFRRSSDSSSSSKKSANTSGSADSKTKKDSRNKSMFSSLFKKNVKEPPTQRAPAEEKASLDPKFTNVEFKFKQEEADSIIIPLHSPDSIVEPCILYDPDVIEPVNSSEVSKNLASCKESKDIQPEVSVRIQQDEAQVMERNVIVVDVINEDTKEITEIASSSDHPRDSHENSSSSAVCTIELETLEYEPKVRRSSSVSKNVIETMDICREIVGEKKNEKHEEINIKEEVVVANQNDSVKGSVKSLENVSAENHELNEVEDQRGSSASEIEAEIDQISGVKSEECDEERKGLFNQGDSIEDELPYVPTTLPQERSVAVPIIPIRQRMTEVKTIPVDRPRSTTPIQPSNLEEYAATHDGTKAMHNEKMQITLPRTDSIGKSKSPGKTKPWTQFAEECLLSPKEQRKCRDPSPHVSTPPPLPPRGTAPIPTTQWVLFDEQQPERRRAPRRITTLPLRHTQQQSTSNIVYSYVNPEECSCECHESQGKVNNNSAQCSNETELCLNSKKGSRTEKEKRYRT</sequence>
<evidence type="ECO:0000313" key="3">
    <source>
        <dbReference type="Proteomes" id="UP000015103"/>
    </source>
</evidence>
<dbReference type="EnsemblMetazoa" id="RPRC001603-RA">
    <property type="protein sequence ID" value="RPRC001603-PA"/>
    <property type="gene ID" value="RPRC001603"/>
</dbReference>
<dbReference type="HOGENOM" id="CLU_012426_0_0_1"/>